<organism evidence="3 4">
    <name type="scientific">Methylobacterium nodulans (strain LMG 21967 / CNCM I-2342 / ORS 2060)</name>
    <dbReference type="NCBI Taxonomy" id="460265"/>
    <lineage>
        <taxon>Bacteria</taxon>
        <taxon>Pseudomonadati</taxon>
        <taxon>Pseudomonadota</taxon>
        <taxon>Alphaproteobacteria</taxon>
        <taxon>Hyphomicrobiales</taxon>
        <taxon>Methylobacteriaceae</taxon>
        <taxon>Methylobacterium</taxon>
    </lineage>
</organism>
<feature type="chain" id="PRO_5002871797" evidence="2">
    <location>
        <begin position="21"/>
        <end position="134"/>
    </location>
</feature>
<keyword evidence="2" id="KW-0732">Signal</keyword>
<dbReference type="OrthoDB" id="8001261at2"/>
<protein>
    <submittedName>
        <fullName evidence="3">Uncharacterized protein</fullName>
    </submittedName>
</protein>
<evidence type="ECO:0000256" key="2">
    <source>
        <dbReference type="SAM" id="SignalP"/>
    </source>
</evidence>
<dbReference type="eggNOG" id="ENOG5032SYQ">
    <property type="taxonomic scope" value="Bacteria"/>
</dbReference>
<evidence type="ECO:0000256" key="1">
    <source>
        <dbReference type="SAM" id="MobiDB-lite"/>
    </source>
</evidence>
<dbReference type="AlphaFoldDB" id="B8IF80"/>
<dbReference type="HOGENOM" id="CLU_088562_1_0_5"/>
<evidence type="ECO:0000313" key="4">
    <source>
        <dbReference type="Proteomes" id="UP000008207"/>
    </source>
</evidence>
<feature type="compositionally biased region" description="Polar residues" evidence="1">
    <location>
        <begin position="21"/>
        <end position="47"/>
    </location>
</feature>
<feature type="region of interest" description="Disordered" evidence="1">
    <location>
        <begin position="21"/>
        <end position="94"/>
    </location>
</feature>
<feature type="signal peptide" evidence="2">
    <location>
        <begin position="1"/>
        <end position="20"/>
    </location>
</feature>
<dbReference type="EMBL" id="CP001349">
    <property type="protein sequence ID" value="ACL55791.1"/>
    <property type="molecule type" value="Genomic_DNA"/>
</dbReference>
<dbReference type="RefSeq" id="WP_015927496.1">
    <property type="nucleotide sequence ID" value="NC_011894.1"/>
</dbReference>
<feature type="compositionally biased region" description="Low complexity" evidence="1">
    <location>
        <begin position="64"/>
        <end position="79"/>
    </location>
</feature>
<accession>B8IF80</accession>
<proteinExistence type="predicted"/>
<evidence type="ECO:0000313" key="3">
    <source>
        <dbReference type="EMBL" id="ACL55791.1"/>
    </source>
</evidence>
<dbReference type="KEGG" id="mno:Mnod_0759"/>
<keyword evidence="4" id="KW-1185">Reference proteome</keyword>
<reference evidence="3 4" key="1">
    <citation type="submission" date="2009-01" db="EMBL/GenBank/DDBJ databases">
        <title>Complete sequence of chromosome of Methylobacterium nodulans ORS 2060.</title>
        <authorList>
            <consortium name="US DOE Joint Genome Institute"/>
            <person name="Lucas S."/>
            <person name="Copeland A."/>
            <person name="Lapidus A."/>
            <person name="Glavina del Rio T."/>
            <person name="Dalin E."/>
            <person name="Tice H."/>
            <person name="Bruce D."/>
            <person name="Goodwin L."/>
            <person name="Pitluck S."/>
            <person name="Sims D."/>
            <person name="Brettin T."/>
            <person name="Detter J.C."/>
            <person name="Han C."/>
            <person name="Larimer F."/>
            <person name="Land M."/>
            <person name="Hauser L."/>
            <person name="Kyrpides N."/>
            <person name="Ivanova N."/>
            <person name="Marx C.J."/>
            <person name="Richardson P."/>
        </authorList>
    </citation>
    <scope>NUCLEOTIDE SEQUENCE [LARGE SCALE GENOMIC DNA]</scope>
    <source>
        <strain evidence="4">LMG 21967 / CNCM I-2342 / ORS 2060</strain>
    </source>
</reference>
<sequence length="134" mass="13599">MRLITVTLPIIVALAGPALAQSTAPVQSTAPAGRTTPTQNPFAQGSGTATKPAPTTAPAPSPAQKPAATAPAGAVFPTAIAPKYEKEPPGKARQQTCLDQYHANKAAGGAGNGGLNWIQKNGGYWSECNKRLKG</sequence>
<gene>
    <name evidence="3" type="ordered locus">Mnod_0759</name>
</gene>
<dbReference type="Proteomes" id="UP000008207">
    <property type="component" value="Chromosome"/>
</dbReference>
<name>B8IF80_METNO</name>
<dbReference type="STRING" id="460265.Mnod_0759"/>